<dbReference type="PRINTS" id="PR00927">
    <property type="entry name" value="ADPTRNSLCASE"/>
</dbReference>
<evidence type="ECO:0000313" key="11">
    <source>
        <dbReference type="Proteomes" id="UP001642484"/>
    </source>
</evidence>
<organism evidence="10 11">
    <name type="scientific">Durusdinium trenchii</name>
    <dbReference type="NCBI Taxonomy" id="1381693"/>
    <lineage>
        <taxon>Eukaryota</taxon>
        <taxon>Sar</taxon>
        <taxon>Alveolata</taxon>
        <taxon>Dinophyceae</taxon>
        <taxon>Suessiales</taxon>
        <taxon>Symbiodiniaceae</taxon>
        <taxon>Durusdinium</taxon>
    </lineage>
</organism>
<dbReference type="EMBL" id="CAXAMN010021540">
    <property type="protein sequence ID" value="CAK9060675.1"/>
    <property type="molecule type" value="Genomic_DNA"/>
</dbReference>
<keyword evidence="4 8" id="KW-0812">Transmembrane</keyword>
<feature type="repeat" description="Solcar" evidence="8">
    <location>
        <begin position="99"/>
        <end position="183"/>
    </location>
</feature>
<dbReference type="PROSITE" id="PS50920">
    <property type="entry name" value="SOLCAR"/>
    <property type="match status" value="2"/>
</dbReference>
<evidence type="ECO:0000256" key="8">
    <source>
        <dbReference type="PROSITE-ProRule" id="PRU00282"/>
    </source>
</evidence>
<evidence type="ECO:0000256" key="7">
    <source>
        <dbReference type="ARBA" id="ARBA00023136"/>
    </source>
</evidence>
<evidence type="ECO:0000256" key="1">
    <source>
        <dbReference type="ARBA" id="ARBA00004141"/>
    </source>
</evidence>
<keyword evidence="5" id="KW-0677">Repeat</keyword>
<comment type="subcellular location">
    <subcellularLocation>
        <location evidence="1">Membrane</location>
        <topology evidence="1">Multi-pass membrane protein</topology>
    </subcellularLocation>
</comment>
<evidence type="ECO:0000256" key="2">
    <source>
        <dbReference type="ARBA" id="ARBA00006375"/>
    </source>
</evidence>
<keyword evidence="3 9" id="KW-0813">Transport</keyword>
<protein>
    <recommendedName>
        <fullName evidence="12">Mitochondrial carrier protein</fullName>
    </recommendedName>
</protein>
<evidence type="ECO:0008006" key="12">
    <source>
        <dbReference type="Google" id="ProtNLM"/>
    </source>
</evidence>
<dbReference type="Proteomes" id="UP001642484">
    <property type="component" value="Unassembled WGS sequence"/>
</dbReference>
<keyword evidence="11" id="KW-1185">Reference proteome</keyword>
<name>A0ABP0NA59_9DINO</name>
<keyword evidence="7 8" id="KW-0472">Membrane</keyword>
<evidence type="ECO:0000256" key="5">
    <source>
        <dbReference type="ARBA" id="ARBA00022737"/>
    </source>
</evidence>
<dbReference type="SUPFAM" id="SSF103506">
    <property type="entry name" value="Mitochondrial carrier"/>
    <property type="match status" value="1"/>
</dbReference>
<dbReference type="Pfam" id="PF00153">
    <property type="entry name" value="Mito_carr"/>
    <property type="match status" value="2"/>
</dbReference>
<dbReference type="InterPro" id="IPR050391">
    <property type="entry name" value="Mito_Metabolite_Transporter"/>
</dbReference>
<feature type="repeat" description="Solcar" evidence="8">
    <location>
        <begin position="2"/>
        <end position="87"/>
    </location>
</feature>
<dbReference type="InterPro" id="IPR002113">
    <property type="entry name" value="ADT_euk_type"/>
</dbReference>
<comment type="similarity">
    <text evidence="2 9">Belongs to the mitochondrial carrier (TC 2.A.29) family.</text>
</comment>
<evidence type="ECO:0000256" key="9">
    <source>
        <dbReference type="RuleBase" id="RU000488"/>
    </source>
</evidence>
<dbReference type="InterPro" id="IPR018108">
    <property type="entry name" value="MCP_transmembrane"/>
</dbReference>
<reference evidence="10 11" key="1">
    <citation type="submission" date="2024-02" db="EMBL/GenBank/DDBJ databases">
        <authorList>
            <person name="Chen Y."/>
            <person name="Shah S."/>
            <person name="Dougan E. K."/>
            <person name="Thang M."/>
            <person name="Chan C."/>
        </authorList>
    </citation>
    <scope>NUCLEOTIDE SEQUENCE [LARGE SCALE GENOMIC DNA]</scope>
</reference>
<accession>A0ABP0NA59</accession>
<comment type="caution">
    <text evidence="10">The sequence shown here is derived from an EMBL/GenBank/DDBJ whole genome shotgun (WGS) entry which is preliminary data.</text>
</comment>
<dbReference type="PANTHER" id="PTHR45618">
    <property type="entry name" value="MITOCHONDRIAL DICARBOXYLATE CARRIER-RELATED"/>
    <property type="match status" value="1"/>
</dbReference>
<gene>
    <name evidence="10" type="ORF">CCMP2556_LOCUS29845</name>
</gene>
<evidence type="ECO:0000256" key="4">
    <source>
        <dbReference type="ARBA" id="ARBA00022692"/>
    </source>
</evidence>
<evidence type="ECO:0000313" key="10">
    <source>
        <dbReference type="EMBL" id="CAK9060675.1"/>
    </source>
</evidence>
<dbReference type="Gene3D" id="1.50.40.10">
    <property type="entry name" value="Mitochondrial carrier domain"/>
    <property type="match status" value="1"/>
</dbReference>
<evidence type="ECO:0000256" key="6">
    <source>
        <dbReference type="ARBA" id="ARBA00022989"/>
    </source>
</evidence>
<evidence type="ECO:0000256" key="3">
    <source>
        <dbReference type="ARBA" id="ARBA00022448"/>
    </source>
</evidence>
<keyword evidence="6" id="KW-1133">Transmembrane helix</keyword>
<dbReference type="InterPro" id="IPR023395">
    <property type="entry name" value="MCP_dom_sf"/>
</dbReference>
<sequence length="382" mass="41783">MSDTGARFVGSALGAAIAETVTLPTDVVKVRLQVQSTGRYRGFADCLQQTARNEGVHALWKGLTPALVRQVCYTSMSLVIYEPIRGFYGELLGGKDKGPSYFQRLCAGGTAGALAISVFNPAEVVKTQVQTHVGANITMREVASRVWVQDGLLGFWAGLGPNVARTFLVNAAELGTYDEAKSHLVPVLGDGFFAHVGFRGCELLLIDAEGFDVEILRSMAYHCQRRREELPWVIQFESMLCDAVATAMEALMSYGESRELSREEVEHALLHGLSRLNHGWVSCTSEHELGASPEAKGGCLLALEAKLFLTMRLSTLYRMTQQKHACHLAVRWGKDAVETMVARRNSVSAAVLAPLVIGLNVSKTSRRTWKDAVASVRELRRA</sequence>
<proteinExistence type="inferred from homology"/>